<accession>A0A5B7JTJ1</accession>
<reference evidence="1 2" key="1">
    <citation type="submission" date="2019-05" db="EMBL/GenBank/DDBJ databases">
        <title>Another draft genome of Portunus trituberculatus and its Hox gene families provides insights of decapod evolution.</title>
        <authorList>
            <person name="Jeong J.-H."/>
            <person name="Song I."/>
            <person name="Kim S."/>
            <person name="Choi T."/>
            <person name="Kim D."/>
            <person name="Ryu S."/>
            <person name="Kim W."/>
        </authorList>
    </citation>
    <scope>NUCLEOTIDE SEQUENCE [LARGE SCALE GENOMIC DNA]</scope>
    <source>
        <tissue evidence="1">Muscle</tissue>
    </source>
</reference>
<name>A0A5B7JTJ1_PORTR</name>
<proteinExistence type="predicted"/>
<protein>
    <submittedName>
        <fullName evidence="1">Uncharacterized protein</fullName>
    </submittedName>
</protein>
<comment type="caution">
    <text evidence="1">The sequence shown here is derived from an EMBL/GenBank/DDBJ whole genome shotgun (WGS) entry which is preliminary data.</text>
</comment>
<organism evidence="1 2">
    <name type="scientific">Portunus trituberculatus</name>
    <name type="common">Swimming crab</name>
    <name type="synonym">Neptunus trituberculatus</name>
    <dbReference type="NCBI Taxonomy" id="210409"/>
    <lineage>
        <taxon>Eukaryota</taxon>
        <taxon>Metazoa</taxon>
        <taxon>Ecdysozoa</taxon>
        <taxon>Arthropoda</taxon>
        <taxon>Crustacea</taxon>
        <taxon>Multicrustacea</taxon>
        <taxon>Malacostraca</taxon>
        <taxon>Eumalacostraca</taxon>
        <taxon>Eucarida</taxon>
        <taxon>Decapoda</taxon>
        <taxon>Pleocyemata</taxon>
        <taxon>Brachyura</taxon>
        <taxon>Eubrachyura</taxon>
        <taxon>Portunoidea</taxon>
        <taxon>Portunidae</taxon>
        <taxon>Portuninae</taxon>
        <taxon>Portunus</taxon>
    </lineage>
</organism>
<dbReference type="AlphaFoldDB" id="A0A5B7JTJ1"/>
<evidence type="ECO:0000313" key="1">
    <source>
        <dbReference type="EMBL" id="MPC97925.1"/>
    </source>
</evidence>
<gene>
    <name evidence="1" type="ORF">E2C01_093270</name>
</gene>
<dbReference type="Proteomes" id="UP000324222">
    <property type="component" value="Unassembled WGS sequence"/>
</dbReference>
<sequence>MGDRTKLMRCVMPSCVPAFSLFSGQFPVDVDAVYGNYLSFYTTKRRTLAHFSHCAASTHPDMFVYAWWEQVKVVTVRGQAMVVTVRGRAMVVTVRGRAMVVTVIFKTRGS</sequence>
<evidence type="ECO:0000313" key="2">
    <source>
        <dbReference type="Proteomes" id="UP000324222"/>
    </source>
</evidence>
<dbReference type="EMBL" id="VSRR010112079">
    <property type="protein sequence ID" value="MPC97925.1"/>
    <property type="molecule type" value="Genomic_DNA"/>
</dbReference>
<keyword evidence="2" id="KW-1185">Reference proteome</keyword>